<dbReference type="Proteomes" id="UP001056436">
    <property type="component" value="Unassembled WGS sequence"/>
</dbReference>
<dbReference type="EMBL" id="SDAQ01000112">
    <property type="protein sequence ID" value="KAI3537723.1"/>
    <property type="molecule type" value="Genomic_DNA"/>
</dbReference>
<keyword evidence="1" id="KW-1133">Transmembrane helix</keyword>
<dbReference type="OrthoDB" id="10340199at2759"/>
<name>A0A9Q0AVS2_9PEZI</name>
<keyword evidence="1" id="KW-0812">Transmembrane</keyword>
<dbReference type="AlphaFoldDB" id="A0A9Q0AVS2"/>
<evidence type="ECO:0000256" key="1">
    <source>
        <dbReference type="SAM" id="Phobius"/>
    </source>
</evidence>
<gene>
    <name evidence="2" type="ORF">CABS02_12019</name>
</gene>
<keyword evidence="3" id="KW-1185">Reference proteome</keyword>
<accession>A0A9Q0AVS2</accession>
<protein>
    <submittedName>
        <fullName evidence="2">Uncharacterized protein</fullName>
    </submittedName>
</protein>
<reference evidence="2" key="1">
    <citation type="submission" date="2019-01" db="EMBL/GenBank/DDBJ databases">
        <title>Colletotrichum abscissum LGMF1257.</title>
        <authorList>
            <person name="Baroncelli R."/>
        </authorList>
    </citation>
    <scope>NUCLEOTIDE SEQUENCE</scope>
    <source>
        <strain evidence="2">Ca142</strain>
    </source>
</reference>
<sequence length="51" mass="5545">MGAQYPDGSSASAMWFACLLYCAVLCIASHHAVHDWAGLGRLAMKGCQRWC</sequence>
<evidence type="ECO:0000313" key="3">
    <source>
        <dbReference type="Proteomes" id="UP001056436"/>
    </source>
</evidence>
<organism evidence="2 3">
    <name type="scientific">Colletotrichum abscissum</name>
    <dbReference type="NCBI Taxonomy" id="1671311"/>
    <lineage>
        <taxon>Eukaryota</taxon>
        <taxon>Fungi</taxon>
        <taxon>Dikarya</taxon>
        <taxon>Ascomycota</taxon>
        <taxon>Pezizomycotina</taxon>
        <taxon>Sordariomycetes</taxon>
        <taxon>Hypocreomycetidae</taxon>
        <taxon>Glomerellales</taxon>
        <taxon>Glomerellaceae</taxon>
        <taxon>Colletotrichum</taxon>
        <taxon>Colletotrichum acutatum species complex</taxon>
    </lineage>
</organism>
<comment type="caution">
    <text evidence="2">The sequence shown here is derived from an EMBL/GenBank/DDBJ whole genome shotgun (WGS) entry which is preliminary data.</text>
</comment>
<evidence type="ECO:0000313" key="2">
    <source>
        <dbReference type="EMBL" id="KAI3537723.1"/>
    </source>
</evidence>
<feature type="transmembrane region" description="Helical" evidence="1">
    <location>
        <begin position="12"/>
        <end position="33"/>
    </location>
</feature>
<proteinExistence type="predicted"/>
<keyword evidence="1" id="KW-0472">Membrane</keyword>